<evidence type="ECO:0000313" key="8">
    <source>
        <dbReference type="EMBL" id="PNH05051.1"/>
    </source>
</evidence>
<dbReference type="InterPro" id="IPR012677">
    <property type="entry name" value="Nucleotide-bd_a/b_plait_sf"/>
</dbReference>
<evidence type="ECO:0000256" key="1">
    <source>
        <dbReference type="ARBA" id="ARBA00004496"/>
    </source>
</evidence>
<reference evidence="8 9" key="1">
    <citation type="journal article" date="2017" name="Mol. Biol. Evol.">
        <title>The 4-celled Tetrabaena socialis nuclear genome reveals the essential components for genetic control of cell number at the origin of multicellularity in the volvocine lineage.</title>
        <authorList>
            <person name="Featherston J."/>
            <person name="Arakaki Y."/>
            <person name="Hanschen E.R."/>
            <person name="Ferris P.J."/>
            <person name="Michod R.E."/>
            <person name="Olson B.J.S.C."/>
            <person name="Nozaki H."/>
            <person name="Durand P.M."/>
        </authorList>
    </citation>
    <scope>NUCLEOTIDE SEQUENCE [LARGE SCALE GENOMIC DNA]</scope>
    <source>
        <strain evidence="8 9">NIES-571</strain>
    </source>
</reference>
<keyword evidence="9" id="KW-1185">Reference proteome</keyword>
<dbReference type="PROSITE" id="PS50102">
    <property type="entry name" value="RRM"/>
    <property type="match status" value="1"/>
</dbReference>
<dbReference type="OrthoDB" id="10250414at2759"/>
<evidence type="ECO:0000256" key="3">
    <source>
        <dbReference type="ARBA" id="ARBA00022540"/>
    </source>
</evidence>
<dbReference type="GO" id="GO:0003723">
    <property type="term" value="F:RNA binding"/>
    <property type="evidence" value="ECO:0007669"/>
    <property type="project" value="UniProtKB-UniRule"/>
</dbReference>
<keyword evidence="3 8" id="KW-0396">Initiation factor</keyword>
<keyword evidence="5" id="KW-0648">Protein biosynthesis</keyword>
<sequence>MATVEQALEVARDLFPDLPAGFPYEDFQLEELILPDGDDMGIHSDDDDVKEEDVQTQSGFGSCIVIQNLPKAPEEKYDKLMGVVRTIASKLGDVRDNGIYMPLDDATKMTKGFAFVELARKEDAEAALTDERFVSGYQLDKNHKLTLCRFDDFDKYAKVPDEYAPLEPAPYKQPPENIRLRRYEPTWYDFMTVLR</sequence>
<keyword evidence="4 6" id="KW-0694">RNA-binding</keyword>
<organism evidence="8 9">
    <name type="scientific">Tetrabaena socialis</name>
    <dbReference type="NCBI Taxonomy" id="47790"/>
    <lineage>
        <taxon>Eukaryota</taxon>
        <taxon>Viridiplantae</taxon>
        <taxon>Chlorophyta</taxon>
        <taxon>core chlorophytes</taxon>
        <taxon>Chlorophyceae</taxon>
        <taxon>CS clade</taxon>
        <taxon>Chlamydomonadales</taxon>
        <taxon>Tetrabaenaceae</taxon>
        <taxon>Tetrabaena</taxon>
    </lineage>
</organism>
<dbReference type="PANTHER" id="PTHR14068">
    <property type="entry name" value="EUKARYOTIC TRANSLATION INITIATION FACTOR 3 EIF3 -RELATED"/>
    <property type="match status" value="1"/>
</dbReference>
<evidence type="ECO:0000256" key="2">
    <source>
        <dbReference type="ARBA" id="ARBA00022490"/>
    </source>
</evidence>
<accession>A0A2J7ZXQ7</accession>
<dbReference type="GO" id="GO:0031369">
    <property type="term" value="F:translation initiation factor binding"/>
    <property type="evidence" value="ECO:0007669"/>
    <property type="project" value="InterPro"/>
</dbReference>
<evidence type="ECO:0000313" key="9">
    <source>
        <dbReference type="Proteomes" id="UP000236333"/>
    </source>
</evidence>
<dbReference type="InterPro" id="IPR011400">
    <property type="entry name" value="EIF3B"/>
</dbReference>
<dbReference type="SUPFAM" id="SSF54928">
    <property type="entry name" value="RNA-binding domain, RBD"/>
    <property type="match status" value="1"/>
</dbReference>
<dbReference type="CDD" id="cd12278">
    <property type="entry name" value="RRM_eIF3B"/>
    <property type="match status" value="1"/>
</dbReference>
<dbReference type="PANTHER" id="PTHR14068:SF0">
    <property type="entry name" value="EUKARYOTIC TRANSLATION INITIATION FACTOR 3 SUBUNIT B"/>
    <property type="match status" value="1"/>
</dbReference>
<dbReference type="InterPro" id="IPR000504">
    <property type="entry name" value="RRM_dom"/>
</dbReference>
<evidence type="ECO:0000256" key="6">
    <source>
        <dbReference type="PROSITE-ProRule" id="PRU00176"/>
    </source>
</evidence>
<keyword evidence="2" id="KW-0963">Cytoplasm</keyword>
<name>A0A2J7ZXQ7_9CHLO</name>
<dbReference type="GO" id="GO:0005852">
    <property type="term" value="C:eukaryotic translation initiation factor 3 complex"/>
    <property type="evidence" value="ECO:0007669"/>
    <property type="project" value="InterPro"/>
</dbReference>
<evidence type="ECO:0000256" key="5">
    <source>
        <dbReference type="ARBA" id="ARBA00022917"/>
    </source>
</evidence>
<dbReference type="InterPro" id="IPR034363">
    <property type="entry name" value="eIF3B_RRM"/>
</dbReference>
<evidence type="ECO:0000256" key="4">
    <source>
        <dbReference type="ARBA" id="ARBA00022884"/>
    </source>
</evidence>
<dbReference type="AlphaFoldDB" id="A0A2J7ZXQ7"/>
<comment type="caution">
    <text evidence="8">The sequence shown here is derived from an EMBL/GenBank/DDBJ whole genome shotgun (WGS) entry which is preliminary data.</text>
</comment>
<gene>
    <name evidence="8" type="ORF">TSOC_008728</name>
</gene>
<proteinExistence type="predicted"/>
<feature type="domain" description="RRM" evidence="7">
    <location>
        <begin position="62"/>
        <end position="152"/>
    </location>
</feature>
<dbReference type="GO" id="GO:0003743">
    <property type="term" value="F:translation initiation factor activity"/>
    <property type="evidence" value="ECO:0007669"/>
    <property type="project" value="UniProtKB-KW"/>
</dbReference>
<evidence type="ECO:0000259" key="7">
    <source>
        <dbReference type="PROSITE" id="PS50102"/>
    </source>
</evidence>
<dbReference type="FunFam" id="3.30.70.330:FF:000235">
    <property type="entry name" value="Eukaryotic translation initiation factor 3 subunit B"/>
    <property type="match status" value="1"/>
</dbReference>
<dbReference type="Proteomes" id="UP000236333">
    <property type="component" value="Unassembled WGS sequence"/>
</dbReference>
<dbReference type="Gene3D" id="3.30.70.330">
    <property type="match status" value="1"/>
</dbReference>
<dbReference type="InterPro" id="IPR035979">
    <property type="entry name" value="RBD_domain_sf"/>
</dbReference>
<comment type="subcellular location">
    <subcellularLocation>
        <location evidence="1">Cytoplasm</location>
    </subcellularLocation>
</comment>
<dbReference type="EMBL" id="PGGS01000339">
    <property type="protein sequence ID" value="PNH05051.1"/>
    <property type="molecule type" value="Genomic_DNA"/>
</dbReference>
<protein>
    <submittedName>
        <fullName evidence="8">Eukaryotic translation initiation factor 3 subunit B</fullName>
    </submittedName>
</protein>
<dbReference type="Pfam" id="PF00076">
    <property type="entry name" value="RRM_1"/>
    <property type="match status" value="1"/>
</dbReference>